<accession>A0AA39YC01</accession>
<comment type="caution">
    <text evidence="2">The sequence shown here is derived from an EMBL/GenBank/DDBJ whole genome shotgun (WGS) entry which is preliminary data.</text>
</comment>
<dbReference type="AlphaFoldDB" id="A0AA39YC01"/>
<protein>
    <recommendedName>
        <fullName evidence="1">DUF7730 domain-containing protein</fullName>
    </recommendedName>
</protein>
<name>A0AA39YC01_9PEZI</name>
<reference evidence="2" key="1">
    <citation type="submission" date="2023-06" db="EMBL/GenBank/DDBJ databases">
        <title>Genome-scale phylogeny and comparative genomics of the fungal order Sordariales.</title>
        <authorList>
            <consortium name="Lawrence Berkeley National Laboratory"/>
            <person name="Hensen N."/>
            <person name="Bonometti L."/>
            <person name="Westerberg I."/>
            <person name="Brannstrom I.O."/>
            <person name="Guillou S."/>
            <person name="Cros-Aarteil S."/>
            <person name="Calhoun S."/>
            <person name="Haridas S."/>
            <person name="Kuo A."/>
            <person name="Mondo S."/>
            <person name="Pangilinan J."/>
            <person name="Riley R."/>
            <person name="Labutti K."/>
            <person name="Andreopoulos B."/>
            <person name="Lipzen A."/>
            <person name="Chen C."/>
            <person name="Yanf M."/>
            <person name="Daum C."/>
            <person name="Ng V."/>
            <person name="Clum A."/>
            <person name="Steindorff A."/>
            <person name="Ohm R."/>
            <person name="Martin F."/>
            <person name="Silar P."/>
            <person name="Natvig D."/>
            <person name="Lalanne C."/>
            <person name="Gautier V."/>
            <person name="Ament-Velasquez S.L."/>
            <person name="Kruys A."/>
            <person name="Hutchinson M.I."/>
            <person name="Powell A.J."/>
            <person name="Barry K."/>
            <person name="Miller A.N."/>
            <person name="Grigoriev I.V."/>
            <person name="Debuchy R."/>
            <person name="Gladieux P."/>
            <person name="Thoren M.H."/>
            <person name="Johannesson H."/>
        </authorList>
    </citation>
    <scope>NUCLEOTIDE SEQUENCE</scope>
    <source>
        <strain evidence="2">SMH2532-1</strain>
    </source>
</reference>
<evidence type="ECO:0000259" key="1">
    <source>
        <dbReference type="Pfam" id="PF24864"/>
    </source>
</evidence>
<keyword evidence="3" id="KW-1185">Reference proteome</keyword>
<dbReference type="Proteomes" id="UP001174936">
    <property type="component" value="Unassembled WGS sequence"/>
</dbReference>
<gene>
    <name evidence="2" type="ORF">B0T16DRAFT_492379</name>
</gene>
<dbReference type="InterPro" id="IPR056632">
    <property type="entry name" value="DUF7730"/>
</dbReference>
<feature type="domain" description="DUF7730" evidence="1">
    <location>
        <begin position="18"/>
        <end position="68"/>
    </location>
</feature>
<dbReference type="Pfam" id="PF24864">
    <property type="entry name" value="DUF7730"/>
    <property type="match status" value="1"/>
</dbReference>
<organism evidence="2 3">
    <name type="scientific">Cercophora newfieldiana</name>
    <dbReference type="NCBI Taxonomy" id="92897"/>
    <lineage>
        <taxon>Eukaryota</taxon>
        <taxon>Fungi</taxon>
        <taxon>Dikarya</taxon>
        <taxon>Ascomycota</taxon>
        <taxon>Pezizomycotina</taxon>
        <taxon>Sordariomycetes</taxon>
        <taxon>Sordariomycetidae</taxon>
        <taxon>Sordariales</taxon>
        <taxon>Lasiosphaeriaceae</taxon>
        <taxon>Cercophora</taxon>
    </lineage>
</organism>
<dbReference type="EMBL" id="JAULSV010000003">
    <property type="protein sequence ID" value="KAK0649844.1"/>
    <property type="molecule type" value="Genomic_DNA"/>
</dbReference>
<evidence type="ECO:0000313" key="3">
    <source>
        <dbReference type="Proteomes" id="UP001174936"/>
    </source>
</evidence>
<evidence type="ECO:0000313" key="2">
    <source>
        <dbReference type="EMBL" id="KAK0649844.1"/>
    </source>
</evidence>
<sequence length="355" mass="40330">MSFTSTPQMEKPLPCIDNQDASPFFKLPFELRRAVYAQAFDLSACHLYSSASNSDGTPRLRLASCVSPAASHERDLDGSERCPVKRTPDLYKWPLPSLIFKRRSRSSWGPHWMCEELVLHAQDLGEDLREKRSALRSRAFSPTLRVCKRWCLDLIGEVTTTADFHVADLRTLESLLETAGLPVTEFGLGALNCARINSLAITLSQPLAFFEAIEKFCSTDTSSSFDSEHESDIAFWTRLPSILPARLPCLRKLQIWLDHIGSEYWSVVNEREILGPLEAVATSKSALELVWILPKVHPSIEDRQRHYLPGDEEQQGQSSSRLEIQRSLRQRYRVFKKDRTGEEYMDSIQLDGAVE</sequence>
<proteinExistence type="predicted"/>